<evidence type="ECO:0000256" key="3">
    <source>
        <dbReference type="ARBA" id="ARBA00022448"/>
    </source>
</evidence>
<feature type="region of interest" description="Disordered" evidence="7">
    <location>
        <begin position="111"/>
        <end position="239"/>
    </location>
</feature>
<feature type="region of interest" description="Disordered" evidence="7">
    <location>
        <begin position="2200"/>
        <end position="2373"/>
    </location>
</feature>
<evidence type="ECO:0000256" key="5">
    <source>
        <dbReference type="ARBA" id="ARBA00022892"/>
    </source>
</evidence>
<feature type="region of interest" description="Disordered" evidence="7">
    <location>
        <begin position="851"/>
        <end position="1005"/>
    </location>
</feature>
<evidence type="ECO:0000313" key="10">
    <source>
        <dbReference type="EMBL" id="KAF0698634.1"/>
    </source>
</evidence>
<organism evidence="11 12">
    <name type="scientific">Aphanomyces stellatus</name>
    <dbReference type="NCBI Taxonomy" id="120398"/>
    <lineage>
        <taxon>Eukaryota</taxon>
        <taxon>Sar</taxon>
        <taxon>Stramenopiles</taxon>
        <taxon>Oomycota</taxon>
        <taxon>Saprolegniomycetes</taxon>
        <taxon>Saprolegniales</taxon>
        <taxon>Verrucalvaceae</taxon>
        <taxon>Aphanomyces</taxon>
    </lineage>
</organism>
<feature type="region of interest" description="Disordered" evidence="7">
    <location>
        <begin position="395"/>
        <end position="425"/>
    </location>
</feature>
<feature type="domain" description="Sec16 Sec23-binding" evidence="8">
    <location>
        <begin position="1892"/>
        <end position="2179"/>
    </location>
</feature>
<feature type="region of interest" description="Disordered" evidence="7">
    <location>
        <begin position="1469"/>
        <end position="1523"/>
    </location>
</feature>
<keyword evidence="6" id="KW-0472">Membrane</keyword>
<feature type="compositionally biased region" description="Low complexity" evidence="7">
    <location>
        <begin position="2530"/>
        <end position="2542"/>
    </location>
</feature>
<evidence type="ECO:0000256" key="1">
    <source>
        <dbReference type="ARBA" id="ARBA00004240"/>
    </source>
</evidence>
<feature type="region of interest" description="Disordered" evidence="7">
    <location>
        <begin position="247"/>
        <end position="266"/>
    </location>
</feature>
<feature type="compositionally biased region" description="Polar residues" evidence="7">
    <location>
        <begin position="955"/>
        <end position="965"/>
    </location>
</feature>
<feature type="domain" description="Sec16 central conserved" evidence="9">
    <location>
        <begin position="1726"/>
        <end position="1842"/>
    </location>
</feature>
<evidence type="ECO:0000256" key="6">
    <source>
        <dbReference type="RuleBase" id="RU364101"/>
    </source>
</evidence>
<dbReference type="GO" id="GO:0016192">
    <property type="term" value="P:vesicle-mediated transport"/>
    <property type="evidence" value="ECO:0007669"/>
    <property type="project" value="UniProtKB-KW"/>
</dbReference>
<feature type="region of interest" description="Disordered" evidence="7">
    <location>
        <begin position="1558"/>
        <end position="1615"/>
    </location>
</feature>
<dbReference type="CDD" id="cd09233">
    <property type="entry name" value="ACE1-Sec16-like"/>
    <property type="match status" value="1"/>
</dbReference>
<keyword evidence="12" id="KW-1185">Reference proteome</keyword>
<gene>
    <name evidence="11" type="primary">Aste57867_10728</name>
    <name evidence="10" type="ORF">As57867_010688</name>
    <name evidence="11" type="ORF">ASTE57867_10728</name>
</gene>
<feature type="compositionally biased region" description="Polar residues" evidence="7">
    <location>
        <begin position="2230"/>
        <end position="2275"/>
    </location>
</feature>
<feature type="region of interest" description="Disordered" evidence="7">
    <location>
        <begin position="283"/>
        <end position="307"/>
    </location>
</feature>
<keyword evidence="4 6" id="KW-0256">Endoplasmic reticulum</keyword>
<dbReference type="InterPro" id="IPR024340">
    <property type="entry name" value="Sec16_CCD"/>
</dbReference>
<dbReference type="InterPro" id="IPR024298">
    <property type="entry name" value="Sec16_Sec23-bd"/>
</dbReference>
<dbReference type="PANTHER" id="PTHR13402">
    <property type="entry name" value="RGPR-RELATED"/>
    <property type="match status" value="1"/>
</dbReference>
<protein>
    <recommendedName>
        <fullName evidence="6">Protein transport protein sec16</fullName>
    </recommendedName>
</protein>
<feature type="compositionally biased region" description="Basic and acidic residues" evidence="7">
    <location>
        <begin position="2402"/>
        <end position="2414"/>
    </location>
</feature>
<feature type="compositionally biased region" description="Basic and acidic residues" evidence="7">
    <location>
        <begin position="395"/>
        <end position="406"/>
    </location>
</feature>
<feature type="region of interest" description="Disordered" evidence="7">
    <location>
        <begin position="682"/>
        <end position="710"/>
    </location>
</feature>
<feature type="region of interest" description="Disordered" evidence="7">
    <location>
        <begin position="2392"/>
        <end position="2542"/>
    </location>
</feature>
<name>A0A485KRK0_9STRA</name>
<feature type="compositionally biased region" description="Basic and acidic residues" evidence="7">
    <location>
        <begin position="691"/>
        <end position="710"/>
    </location>
</feature>
<feature type="compositionally biased region" description="Low complexity" evidence="7">
    <location>
        <begin position="1599"/>
        <end position="1615"/>
    </location>
</feature>
<feature type="region of interest" description="Disordered" evidence="7">
    <location>
        <begin position="1020"/>
        <end position="1055"/>
    </location>
</feature>
<feature type="compositionally biased region" description="Polar residues" evidence="7">
    <location>
        <begin position="1495"/>
        <end position="1520"/>
    </location>
</feature>
<dbReference type="Pfam" id="PF12931">
    <property type="entry name" value="TPR_Sec16"/>
    <property type="match status" value="1"/>
</dbReference>
<evidence type="ECO:0000259" key="8">
    <source>
        <dbReference type="Pfam" id="PF12931"/>
    </source>
</evidence>
<feature type="compositionally biased region" description="Polar residues" evidence="7">
    <location>
        <begin position="1247"/>
        <end position="1258"/>
    </location>
</feature>
<proteinExistence type="inferred from homology"/>
<feature type="region of interest" description="Disordered" evidence="7">
    <location>
        <begin position="1868"/>
        <end position="1888"/>
    </location>
</feature>
<feature type="compositionally biased region" description="Basic and acidic residues" evidence="7">
    <location>
        <begin position="1677"/>
        <end position="1686"/>
    </location>
</feature>
<feature type="compositionally biased region" description="Low complexity" evidence="7">
    <location>
        <begin position="2354"/>
        <end position="2372"/>
    </location>
</feature>
<dbReference type="PANTHER" id="PTHR13402:SF6">
    <property type="entry name" value="SECRETORY 16, ISOFORM I"/>
    <property type="match status" value="1"/>
</dbReference>
<keyword evidence="5 6" id="KW-0931">ER-Golgi transport</keyword>
<feature type="compositionally biased region" description="Polar residues" evidence="7">
    <location>
        <begin position="1582"/>
        <end position="1593"/>
    </location>
</feature>
<dbReference type="GO" id="GO:0007030">
    <property type="term" value="P:Golgi organization"/>
    <property type="evidence" value="ECO:0007669"/>
    <property type="project" value="TreeGrafter"/>
</dbReference>
<feature type="compositionally biased region" description="Low complexity" evidence="7">
    <location>
        <begin position="2450"/>
        <end position="2467"/>
    </location>
</feature>
<feature type="region of interest" description="Disordered" evidence="7">
    <location>
        <begin position="1663"/>
        <end position="1719"/>
    </location>
</feature>
<feature type="compositionally biased region" description="Polar residues" evidence="7">
    <location>
        <begin position="1295"/>
        <end position="1305"/>
    </location>
</feature>
<feature type="region of interest" description="Disordered" evidence="7">
    <location>
        <begin position="342"/>
        <end position="382"/>
    </location>
</feature>
<keyword evidence="3 6" id="KW-0813">Transport</keyword>
<evidence type="ECO:0000313" key="11">
    <source>
        <dbReference type="EMBL" id="VFT87598.1"/>
    </source>
</evidence>
<reference evidence="11 12" key="1">
    <citation type="submission" date="2019-03" db="EMBL/GenBank/DDBJ databases">
        <authorList>
            <person name="Gaulin E."/>
            <person name="Dumas B."/>
        </authorList>
    </citation>
    <scope>NUCLEOTIDE SEQUENCE [LARGE SCALE GENOMIC DNA]</scope>
    <source>
        <strain evidence="11">CBS 568.67</strain>
    </source>
</reference>
<feature type="compositionally biased region" description="Low complexity" evidence="7">
    <location>
        <begin position="1306"/>
        <end position="1322"/>
    </location>
</feature>
<dbReference type="GO" id="GO:0015031">
    <property type="term" value="P:protein transport"/>
    <property type="evidence" value="ECO:0007669"/>
    <property type="project" value="UniProtKB-KW"/>
</dbReference>
<dbReference type="OrthoDB" id="8918678at2759"/>
<dbReference type="EMBL" id="CAADRA010005248">
    <property type="protein sequence ID" value="VFT87598.1"/>
    <property type="molecule type" value="Genomic_DNA"/>
</dbReference>
<feature type="compositionally biased region" description="Polar residues" evidence="7">
    <location>
        <begin position="1323"/>
        <end position="1354"/>
    </location>
</feature>
<dbReference type="Gene3D" id="1.25.40.1030">
    <property type="match status" value="1"/>
</dbReference>
<comment type="similarity">
    <text evidence="2 6">Belongs to the SEC16 family.</text>
</comment>
<feature type="region of interest" description="Disordered" evidence="7">
    <location>
        <begin position="1156"/>
        <end position="1410"/>
    </location>
</feature>
<dbReference type="GO" id="GO:0070971">
    <property type="term" value="C:endoplasmic reticulum exit site"/>
    <property type="evidence" value="ECO:0007669"/>
    <property type="project" value="UniProtKB-ARBA"/>
</dbReference>
<evidence type="ECO:0000256" key="7">
    <source>
        <dbReference type="SAM" id="MobiDB-lite"/>
    </source>
</evidence>
<dbReference type="GO" id="GO:0070973">
    <property type="term" value="P:protein localization to endoplasmic reticulum exit site"/>
    <property type="evidence" value="ECO:0007669"/>
    <property type="project" value="TreeGrafter"/>
</dbReference>
<feature type="region of interest" description="Disordered" evidence="7">
    <location>
        <begin position="1"/>
        <end position="57"/>
    </location>
</feature>
<dbReference type="GO" id="GO:0012507">
    <property type="term" value="C:ER to Golgi transport vesicle membrane"/>
    <property type="evidence" value="ECO:0007669"/>
    <property type="project" value="TreeGrafter"/>
</dbReference>
<evidence type="ECO:0000256" key="4">
    <source>
        <dbReference type="ARBA" id="ARBA00022824"/>
    </source>
</evidence>
<feature type="compositionally biased region" description="Low complexity" evidence="7">
    <location>
        <begin position="153"/>
        <end position="164"/>
    </location>
</feature>
<feature type="compositionally biased region" description="Polar residues" evidence="7">
    <location>
        <begin position="2490"/>
        <end position="2502"/>
    </location>
</feature>
<feature type="compositionally biased region" description="Polar residues" evidence="7">
    <location>
        <begin position="2209"/>
        <end position="2223"/>
    </location>
</feature>
<feature type="compositionally biased region" description="Polar residues" evidence="7">
    <location>
        <begin position="1186"/>
        <end position="1196"/>
    </location>
</feature>
<feature type="region of interest" description="Disordered" evidence="7">
    <location>
        <begin position="771"/>
        <end position="811"/>
    </location>
</feature>
<feature type="compositionally biased region" description="Acidic residues" evidence="7">
    <location>
        <begin position="128"/>
        <end position="141"/>
    </location>
</feature>
<feature type="compositionally biased region" description="Low complexity" evidence="7">
    <location>
        <begin position="1272"/>
        <end position="1294"/>
    </location>
</feature>
<feature type="compositionally biased region" description="Polar residues" evidence="7">
    <location>
        <begin position="1476"/>
        <end position="1486"/>
    </location>
</feature>
<dbReference type="Pfam" id="PF12932">
    <property type="entry name" value="Sec16"/>
    <property type="match status" value="1"/>
</dbReference>
<feature type="compositionally biased region" description="Polar residues" evidence="7">
    <location>
        <begin position="798"/>
        <end position="807"/>
    </location>
</feature>
<feature type="compositionally biased region" description="Low complexity" evidence="7">
    <location>
        <begin position="1401"/>
        <end position="1410"/>
    </location>
</feature>
<evidence type="ECO:0000313" key="12">
    <source>
        <dbReference type="Proteomes" id="UP000332933"/>
    </source>
</evidence>
<comment type="subcellular location">
    <subcellularLocation>
        <location evidence="1">Endoplasmic reticulum</location>
    </subcellularLocation>
</comment>
<keyword evidence="6" id="KW-0653">Protein transport</keyword>
<feature type="compositionally biased region" description="Low complexity" evidence="7">
    <location>
        <begin position="363"/>
        <end position="376"/>
    </location>
</feature>
<sequence>MSGEGQGVRSAYGPPSNTESEGWEVVDQYDKAAPARSGSMSGLGSPRARNLSINPHVEVSNRTKSLFPTRAGPTNAVPSRVVDDLLSEHRMTHHPTRPTKLEDFNLFADDMEDSGAWGTDSPSNLLGNDDDLDFEDDEEEQPATLVPAPPASSSPSLAAPSWSPHTELSPREPPAGAFGDDLDLDDDEDDEVAVADEPIPSTPPRAAAAAPSFDIHGSPMSPPAGAFGDDDLDLGDDDDDEVIEDVEQPSEADVHVPPPTSHEAAPEEHAVVLDTVEESMHVPELHAIPLTPREAPGGAFGDDLDLDDDDEVEETSAVVATPIDPITDSHAAIVSEVIEATEPEVQQEEESRGWNGESPPPAAATEAQAPEESPSADYDSLPEETNAHYDAVEAHREGSVEQEHHLAAPSQPVGSDDAPEHAATTYQESDAVDHAIDHSAAGPEHHASSVEDAPEYVEYQQYTAPPPLAPETHVADVQFDHHAASPEVHTEAVHFHDESVYHHDDGYGVAPHAVDPFHDNRLMNVAHDESIGEMPSPPFDAPIDDIPAQYEAYESHSHHMAAESAFDVPPPLHHATASEPVDHYAVDGGAFAAAPPSSFESTPEAHDHQSPLPVVEVALSHAPEGLSFASSQPSFGDHPTEFAHEPQHDFGTSHSEPAFNDAYLPVEAIERVPEEVVTTDASTHDPSAFDAPEHHPIHPSSDETHSHVVDRPASAEGLFGAPSDDHGFNAPLTHQTHADERVVSSADGLFGASAAIDFHALPGAFDAAPPAPAQGLFDEPSTYHSAPHKSHHQVNDFFESSSPTASLSHPFHSADHATDLFGSPFGDDPFGASPSSHDNAFAQAHHAVNPEHHDAHHHHAATSAGTTHASPFEVSHNGPFAHRGHAYQEGGFDSAPSHATPFEASPNDPFAHHGHAFHQDHHQEEGFVSAPAHASPFDSAHPSTAADPFAHHQNTDFASAPSHQASPFPHPSDNGSFAQGHDSGFDTHASPFDSTVSHGADPFAHHGHYHAETAAAFTHQHAEVAQSPSPFESSHADQGSDPFAHHGHHHHTGFETPAHDAFAHERIHEHEYHEYHAHDSNVEYHHAAPIESQLAPPVVTETVAAADFPQASNYHSEPSSLHFYHADPFAQSHVDYHSEPTSNYNAANAAFGVAAHSQDGPTAGHSEPPTTQDSPIGHPEYHHTEAQNTPLTSQHAVSHDTHGAFGEAPPVSDYAEQQSDTTPVEAPTKARPSLHLNDEEDVATADSLFSPTNGNEISNIFGGGSTSTFDHPPSSLGGFPPSSSGGASSLFGASNLFTQPPASQTFGQPPSSQSFGQPPSSQTFGQPPKSQSFGQALPSQTFGQPPSSQTTRSQLPPKDAATFSQPAQSQDEQPAASELFGQSQSDDPFGRSAAADPFGYPPAAAHQAFDQQPAAAQAFNHAPAYAGGHQHQLHYGQPAPVAADTFTHATGGYNQSGYAQPAAASAFGQPAAVPSSPYTQPQTGPTGSPYMQPAFNRSTSAASSQFEELPPTQSTYQGHGTQAAAPYAQQEYGAHTQAGYGQLHQPGYNTYQQHPVAQTFDQPAPPSYPQTPGQGFNPHASAYTQPTPGYNQQGYGGAQHQPYDQQGYGQQGDQQAAYIGQQASYDQQSAYGAQQYQANAPFGYNPRQPVEPIQKPKPAIFKPQPAAQAQPVSYEQHAPRMSRELKQQYQPPTPQAATSPAVFNPKPQQPVASRPKDPSVLPRGCLATIGFGGNVCVMFPKRKLKLLNTAPRNSPRPLAGSHSFEEHIDDSRKGPLEFYKMDQLHHPSDSFYQKIRTFPGPLSAQVTDDAVLKYMSAQSTTATHEDERLLWELLQVLVKSKGKISTRDAQVPDMLLMQVLQNSVARRTNLPPYDTVPPPPAESHGESNSAKLRQLLLDGDRKGAIDVAMAANLWPQAMLMASYVDPELYKSVVQAFVTSRYGVGDPLRTLFLVFGDLEAKSLHEPKPLLETQTRVTSSLVANWLTQVQVLVANPTKDTNRVLMELGDRLLRETSNVWAAHVCFLLSGVPVEAPSPTARMSLVGGQATGDARFFVRPNTIQWTEIYEHVAKQASGAAAPPLVPFQGYKFIYATLLADAGCCELAFKYVDAMRKTLDQWMVAQKMQSPYLDNLKMQLDVFDDRLRFYMGQDRVEAAETQVNKRGFFGSIAGFLDKSLDKIVNDTPAPKKTVSAPIAGTAFAPHMFPPAPGSNHSSQAAPNSQSGNPMGGPPSSHNSMNGGNGYNQAAPNSQHQYNSHATAPGSQHQYNSNGGTNNANLFAAPPGSTGGHGTALPPRPLGMTRGMEGAPASAPHPPLKKSNSFTYDNKAESKAAAESGPASEKQPPAATQEKPKAKTPPTSSSSGSQKKGGWFSSISLPSLGLADAIRNTFDPVGEGKVVQLPKNEPEPYFDKEKNRWIFPGEENEADAAPPSAPPTSFPATTPGGGPPGSNPPGSATPSMDSDPLAALMAPPPMKETTPLAAMMAPPPRSMYGSQRSGSMNTKKTPPRPQFTVFKPNPATAAAAPMDPPPSGDSAPPSSSGGGQ</sequence>
<feature type="compositionally biased region" description="Low complexity" evidence="7">
    <location>
        <begin position="1687"/>
        <end position="1701"/>
    </location>
</feature>
<dbReference type="Proteomes" id="UP000332933">
    <property type="component" value="Unassembled WGS sequence"/>
</dbReference>
<accession>A0A485KRK0</accession>
<reference evidence="10" key="2">
    <citation type="submission" date="2019-06" db="EMBL/GenBank/DDBJ databases">
        <title>Genomics analysis of Aphanomyces spp. identifies a new class of oomycete effector associated with host adaptation.</title>
        <authorList>
            <person name="Gaulin E."/>
        </authorList>
    </citation>
    <scope>NUCLEOTIDE SEQUENCE</scope>
    <source>
        <strain evidence="10">CBS 578.67</strain>
    </source>
</reference>
<feature type="compositionally biased region" description="Polar residues" evidence="7">
    <location>
        <begin position="1362"/>
        <end position="1372"/>
    </location>
</feature>
<dbReference type="EMBL" id="VJMH01005227">
    <property type="protein sequence ID" value="KAF0698634.1"/>
    <property type="molecule type" value="Genomic_DNA"/>
</dbReference>
<feature type="compositionally biased region" description="Acidic residues" evidence="7">
    <location>
        <begin position="228"/>
        <end position="239"/>
    </location>
</feature>
<feature type="compositionally biased region" description="Low complexity" evidence="7">
    <location>
        <begin position="195"/>
        <end position="211"/>
    </location>
</feature>
<feature type="compositionally biased region" description="Acidic residues" evidence="7">
    <location>
        <begin position="180"/>
        <end position="194"/>
    </location>
</feature>
<evidence type="ECO:0000259" key="9">
    <source>
        <dbReference type="Pfam" id="PF12932"/>
    </source>
</evidence>
<evidence type="ECO:0000256" key="2">
    <source>
        <dbReference type="ARBA" id="ARBA00005927"/>
    </source>
</evidence>